<feature type="region of interest" description="Disordered" evidence="1">
    <location>
        <begin position="97"/>
        <end position="124"/>
    </location>
</feature>
<evidence type="ECO:0000313" key="3">
    <source>
        <dbReference type="Proteomes" id="UP000716291"/>
    </source>
</evidence>
<protein>
    <submittedName>
        <fullName evidence="2">Uncharacterized protein</fullName>
    </submittedName>
</protein>
<dbReference type="Proteomes" id="UP000716291">
    <property type="component" value="Unassembled WGS sequence"/>
</dbReference>
<dbReference type="EMBL" id="JAANQT010006915">
    <property type="protein sequence ID" value="KAG1290012.1"/>
    <property type="molecule type" value="Genomic_DNA"/>
</dbReference>
<organism evidence="2 3">
    <name type="scientific">Rhizopus oryzae</name>
    <name type="common">Mucormycosis agent</name>
    <name type="synonym">Rhizopus arrhizus var. delemar</name>
    <dbReference type="NCBI Taxonomy" id="64495"/>
    <lineage>
        <taxon>Eukaryota</taxon>
        <taxon>Fungi</taxon>
        <taxon>Fungi incertae sedis</taxon>
        <taxon>Mucoromycota</taxon>
        <taxon>Mucoromycotina</taxon>
        <taxon>Mucoromycetes</taxon>
        <taxon>Mucorales</taxon>
        <taxon>Mucorineae</taxon>
        <taxon>Rhizopodaceae</taxon>
        <taxon>Rhizopus</taxon>
    </lineage>
</organism>
<evidence type="ECO:0000313" key="2">
    <source>
        <dbReference type="EMBL" id="KAG1290012.1"/>
    </source>
</evidence>
<accession>A0A9P6WUZ1</accession>
<proteinExistence type="predicted"/>
<dbReference type="AlphaFoldDB" id="A0A9P6WUZ1"/>
<evidence type="ECO:0000256" key="1">
    <source>
        <dbReference type="SAM" id="MobiDB-lite"/>
    </source>
</evidence>
<sequence>MRCSSSGASCSAAAPRFSSRRWTLVVPGIGTIHGACASSQASATCAGVAPRAAAIVLMRSTSAWLAWRASSSLRGTVLRKSLASKVVSALIAPVRKPRPNGLNRTKPMPRSCRVGSSSRSGSRHHSEYSLCTAVTGCTACARRTVAALASDRPKWPTLPSAIR</sequence>
<gene>
    <name evidence="2" type="ORF">G6F64_013978</name>
</gene>
<comment type="caution">
    <text evidence="2">The sequence shown here is derived from an EMBL/GenBank/DDBJ whole genome shotgun (WGS) entry which is preliminary data.</text>
</comment>
<feature type="compositionally biased region" description="Low complexity" evidence="1">
    <location>
        <begin position="110"/>
        <end position="120"/>
    </location>
</feature>
<reference evidence="2" key="1">
    <citation type="journal article" date="2020" name="Microb. Genom.">
        <title>Genetic diversity of clinical and environmental Mucorales isolates obtained from an investigation of mucormycosis cases among solid organ transplant recipients.</title>
        <authorList>
            <person name="Nguyen M.H."/>
            <person name="Kaul D."/>
            <person name="Muto C."/>
            <person name="Cheng S.J."/>
            <person name="Richter R.A."/>
            <person name="Bruno V.M."/>
            <person name="Liu G."/>
            <person name="Beyhan S."/>
            <person name="Sundermann A.J."/>
            <person name="Mounaud S."/>
            <person name="Pasculle A.W."/>
            <person name="Nierman W.C."/>
            <person name="Driscoll E."/>
            <person name="Cumbie R."/>
            <person name="Clancy C.J."/>
            <person name="Dupont C.L."/>
        </authorList>
    </citation>
    <scope>NUCLEOTIDE SEQUENCE</scope>
    <source>
        <strain evidence="2">GL11</strain>
    </source>
</reference>
<keyword evidence="3" id="KW-1185">Reference proteome</keyword>
<name>A0A9P6WUZ1_RHIOR</name>